<evidence type="ECO:0000256" key="4">
    <source>
        <dbReference type="ARBA" id="ARBA00022833"/>
    </source>
</evidence>
<protein>
    <recommendedName>
        <fullName evidence="6">4-deoxy-L-threo-5-hexosulose-uronate ketol-isomerase</fullName>
        <ecNumber evidence="6">5.3.1.17</ecNumber>
    </recommendedName>
    <alternativeName>
        <fullName evidence="6">5-keto-4-deoxyuronate isomerase</fullName>
    </alternativeName>
    <alternativeName>
        <fullName evidence="6">DKI isomerase</fullName>
    </alternativeName>
</protein>
<feature type="binding site" evidence="6">
    <location>
        <position position="196"/>
    </location>
    <ligand>
        <name>Zn(2+)</name>
        <dbReference type="ChEBI" id="CHEBI:29105"/>
    </ligand>
</feature>
<dbReference type="Proteomes" id="UP000256779">
    <property type="component" value="Unassembled WGS sequence"/>
</dbReference>
<dbReference type="SUPFAM" id="SSF51182">
    <property type="entry name" value="RmlC-like cupins"/>
    <property type="match status" value="1"/>
</dbReference>
<dbReference type="GO" id="GO:0008270">
    <property type="term" value="F:zinc ion binding"/>
    <property type="evidence" value="ECO:0007669"/>
    <property type="project" value="UniProtKB-UniRule"/>
</dbReference>
<dbReference type="AlphaFoldDB" id="A0A3D9L854"/>
<comment type="similarity">
    <text evidence="2 6">Belongs to the KduI family.</text>
</comment>
<feature type="binding site" evidence="6">
    <location>
        <position position="198"/>
    </location>
    <ligand>
        <name>Zn(2+)</name>
        <dbReference type="ChEBI" id="CHEBI:29105"/>
    </ligand>
</feature>
<comment type="function">
    <text evidence="6">Catalyzes the isomerization of 5-dehydro-4-deoxy-D-glucuronate to 3-deoxy-D-glycero-2,5-hexodiulosonate.</text>
</comment>
<dbReference type="Gene3D" id="2.60.120.10">
    <property type="entry name" value="Jelly Rolls"/>
    <property type="match status" value="1"/>
</dbReference>
<keyword evidence="8" id="KW-1185">Reference proteome</keyword>
<evidence type="ECO:0000256" key="2">
    <source>
        <dbReference type="ARBA" id="ARBA00008086"/>
    </source>
</evidence>
<dbReference type="CDD" id="cd20294">
    <property type="entry name" value="cupin_KduI_N"/>
    <property type="match status" value="1"/>
</dbReference>
<name>A0A3D9L854_MARFU</name>
<comment type="catalytic activity">
    <reaction evidence="1 6">
        <text>5-dehydro-4-deoxy-D-glucuronate = 3-deoxy-D-glycero-2,5-hexodiulosonate</text>
        <dbReference type="Rhea" id="RHEA:23896"/>
        <dbReference type="ChEBI" id="CHEBI:17117"/>
        <dbReference type="ChEBI" id="CHEBI:29071"/>
        <dbReference type="EC" id="5.3.1.17"/>
    </reaction>
</comment>
<dbReference type="EMBL" id="QREG01000002">
    <property type="protein sequence ID" value="REE02020.1"/>
    <property type="molecule type" value="Genomic_DNA"/>
</dbReference>
<dbReference type="Gene3D" id="2.60.120.520">
    <property type="entry name" value="pectin degrading enzyme 5-keto 4- deoxyuronate isomerase, domain 1"/>
    <property type="match status" value="1"/>
</dbReference>
<dbReference type="HAMAP" id="MF_00687">
    <property type="entry name" value="KduI"/>
    <property type="match status" value="1"/>
</dbReference>
<evidence type="ECO:0000256" key="3">
    <source>
        <dbReference type="ARBA" id="ARBA00022723"/>
    </source>
</evidence>
<evidence type="ECO:0000256" key="1">
    <source>
        <dbReference type="ARBA" id="ARBA00000552"/>
    </source>
</evidence>
<dbReference type="PANTHER" id="PTHR38461:SF1">
    <property type="entry name" value="4-DEOXY-L-THREO-5-HEXOSULOSE-URONATE KETOL-ISOMERASE"/>
    <property type="match status" value="1"/>
</dbReference>
<proteinExistence type="inferred from homology"/>
<dbReference type="RefSeq" id="WP_115866559.1">
    <property type="nucleotide sequence ID" value="NZ_QREG01000002.1"/>
</dbReference>
<feature type="binding site" evidence="6">
    <location>
        <position position="203"/>
    </location>
    <ligand>
        <name>Zn(2+)</name>
        <dbReference type="ChEBI" id="CHEBI:29105"/>
    </ligand>
</feature>
<dbReference type="NCBIfam" id="NF002091">
    <property type="entry name" value="PRK00924.1"/>
    <property type="match status" value="1"/>
</dbReference>
<dbReference type="EC" id="5.3.1.17" evidence="6"/>
<organism evidence="7 8">
    <name type="scientific">Marinoscillum furvescens DSM 4134</name>
    <dbReference type="NCBI Taxonomy" id="1122208"/>
    <lineage>
        <taxon>Bacteria</taxon>
        <taxon>Pseudomonadati</taxon>
        <taxon>Bacteroidota</taxon>
        <taxon>Cytophagia</taxon>
        <taxon>Cytophagales</taxon>
        <taxon>Reichenbachiellaceae</taxon>
        <taxon>Marinoscillum</taxon>
    </lineage>
</organism>
<comment type="cofactor">
    <cofactor evidence="6">
        <name>Zn(2+)</name>
        <dbReference type="ChEBI" id="CHEBI:29105"/>
    </cofactor>
    <text evidence="6">Binds 1 zinc ion per subunit.</text>
</comment>
<dbReference type="InterPro" id="IPR021120">
    <property type="entry name" value="KduI/IolB_isomerase"/>
</dbReference>
<dbReference type="OrthoDB" id="9770644at2"/>
<dbReference type="InterPro" id="IPR007045">
    <property type="entry name" value="KduI"/>
</dbReference>
<dbReference type="GO" id="GO:0019698">
    <property type="term" value="P:D-galacturonate catabolic process"/>
    <property type="evidence" value="ECO:0007669"/>
    <property type="project" value="TreeGrafter"/>
</dbReference>
<gene>
    <name evidence="6" type="primary">kduI</name>
    <name evidence="7" type="ORF">C7460_10238</name>
</gene>
<feature type="binding site" evidence="6">
    <location>
        <position position="245"/>
    </location>
    <ligand>
        <name>Zn(2+)</name>
        <dbReference type="ChEBI" id="CHEBI:29105"/>
    </ligand>
</feature>
<accession>A0A3D9L854</accession>
<keyword evidence="5 6" id="KW-0413">Isomerase</keyword>
<evidence type="ECO:0000256" key="5">
    <source>
        <dbReference type="ARBA" id="ARBA00023235"/>
    </source>
</evidence>
<dbReference type="UniPathway" id="UPA00545">
    <property type="reaction ID" value="UER00826"/>
</dbReference>
<reference evidence="7 8" key="1">
    <citation type="submission" date="2018-07" db="EMBL/GenBank/DDBJ databases">
        <title>Genomic Encyclopedia of Type Strains, Phase IV (KMG-IV): sequencing the most valuable type-strain genomes for metagenomic binning, comparative biology and taxonomic classification.</title>
        <authorList>
            <person name="Goeker M."/>
        </authorList>
    </citation>
    <scope>NUCLEOTIDE SEQUENCE [LARGE SCALE GENOMIC DNA]</scope>
    <source>
        <strain evidence="7 8">DSM 4134</strain>
    </source>
</reference>
<dbReference type="GO" id="GO:0042840">
    <property type="term" value="P:D-glucuronate catabolic process"/>
    <property type="evidence" value="ECO:0007669"/>
    <property type="project" value="TreeGrafter"/>
</dbReference>
<sequence>MTFKVRYTHHPNDFKSYDTAQLRGEFLVTDLVESGKTHMVYSHYDRLIMGCAVPTTSPLELGVDPFMAVDYHLQKREVGIINLGGPGVVTVDNEVYILKNRDSLYVGQGAKNVSFTSEDAGQPAKFYFNSAAAHKPLPTKLIRIEDSPFIELGSVEENSKRRLYQPITYLAVETCQLMMGITEPAPGAAWNTMPPHIHELRMEVYFYFDIPEDRQVCHIMGTQSETRNLWIGNEQAVISPPWSMHCAAGTSPYAFVWGMAGDDSPIESIPIRKLK</sequence>
<keyword evidence="4 6" id="KW-0862">Zinc</keyword>
<dbReference type="GO" id="GO:0045490">
    <property type="term" value="P:pectin catabolic process"/>
    <property type="evidence" value="ECO:0007669"/>
    <property type="project" value="UniProtKB-UniRule"/>
</dbReference>
<evidence type="ECO:0000313" key="7">
    <source>
        <dbReference type="EMBL" id="REE02020.1"/>
    </source>
</evidence>
<dbReference type="GO" id="GO:0008697">
    <property type="term" value="F:4-deoxy-L-threo-5-hexosulose-uronate ketol-isomerase activity"/>
    <property type="evidence" value="ECO:0007669"/>
    <property type="project" value="UniProtKB-UniRule"/>
</dbReference>
<comment type="pathway">
    <text evidence="6">Glycan metabolism; pectin degradation; 2-dehydro-3-deoxy-D-gluconate from pectin: step 4/5.</text>
</comment>
<keyword evidence="3 6" id="KW-0479">Metal-binding</keyword>
<evidence type="ECO:0000313" key="8">
    <source>
        <dbReference type="Proteomes" id="UP000256779"/>
    </source>
</evidence>
<dbReference type="PANTHER" id="PTHR38461">
    <property type="entry name" value="4-DEOXY-L-THREO-5-HEXOSULOSE-URONATE KETOL-ISOMERASE"/>
    <property type="match status" value="1"/>
</dbReference>
<comment type="caution">
    <text evidence="7">The sequence shown here is derived from an EMBL/GenBank/DDBJ whole genome shotgun (WGS) entry which is preliminary data.</text>
</comment>
<dbReference type="CDD" id="cd20491">
    <property type="entry name" value="cupin_KduI_C"/>
    <property type="match status" value="1"/>
</dbReference>
<evidence type="ECO:0000256" key="6">
    <source>
        <dbReference type="HAMAP-Rule" id="MF_00687"/>
    </source>
</evidence>
<dbReference type="Pfam" id="PF04962">
    <property type="entry name" value="KduI"/>
    <property type="match status" value="1"/>
</dbReference>
<dbReference type="InterPro" id="IPR014710">
    <property type="entry name" value="RmlC-like_jellyroll"/>
</dbReference>
<dbReference type="InterPro" id="IPR011051">
    <property type="entry name" value="RmlC_Cupin_sf"/>
</dbReference>
<dbReference type="InterPro" id="IPR027449">
    <property type="entry name" value="KduI_N"/>
</dbReference>